<feature type="region of interest" description="Disordered" evidence="4">
    <location>
        <begin position="583"/>
        <end position="625"/>
    </location>
</feature>
<reference evidence="6 7" key="1">
    <citation type="journal article" date="2012" name="G3 (Bethesda)">
        <title>Pichia sorbitophila, an interspecies yeast hybrid reveals early steps of genome resolution following polyploidization.</title>
        <authorList>
            <person name="Leh Louis V."/>
            <person name="Despons L."/>
            <person name="Friedrich A."/>
            <person name="Martin T."/>
            <person name="Durrens P."/>
            <person name="Casaregola S."/>
            <person name="Neuveglise C."/>
            <person name="Fairhead C."/>
            <person name="Marck C."/>
            <person name="Cruz J.A."/>
            <person name="Straub M.L."/>
            <person name="Kugler V."/>
            <person name="Sacerdot C."/>
            <person name="Uzunov Z."/>
            <person name="Thierry A."/>
            <person name="Weiss S."/>
            <person name="Bleykasten C."/>
            <person name="De Montigny J."/>
            <person name="Jacques N."/>
            <person name="Jung P."/>
            <person name="Lemaire M."/>
            <person name="Mallet S."/>
            <person name="Morel G."/>
            <person name="Richard G.F."/>
            <person name="Sarkar A."/>
            <person name="Savel G."/>
            <person name="Schacherer J."/>
            <person name="Seret M.L."/>
            <person name="Talla E."/>
            <person name="Samson G."/>
            <person name="Jubin C."/>
            <person name="Poulain J."/>
            <person name="Vacherie B."/>
            <person name="Barbe V."/>
            <person name="Pelletier E."/>
            <person name="Sherman D.J."/>
            <person name="Westhof E."/>
            <person name="Weissenbach J."/>
            <person name="Baret P.V."/>
            <person name="Wincker P."/>
            <person name="Gaillardin C."/>
            <person name="Dujon B."/>
            <person name="Souciet J.L."/>
        </authorList>
    </citation>
    <scope>NUCLEOTIDE SEQUENCE [LARGE SCALE GENOMIC DNA]</scope>
    <source>
        <strain evidence="7">ATCC MYA-4447 / BCRC 22081 / CBS 7064 / NBRC 10061 / NRRL Y-12695</strain>
    </source>
</reference>
<dbReference type="OMA" id="NKESTTH"/>
<dbReference type="InterPro" id="IPR050117">
    <property type="entry name" value="MAPK"/>
</dbReference>
<protein>
    <submittedName>
        <fullName evidence="6">Piso0_005875 protein</fullName>
    </submittedName>
</protein>
<dbReference type="InterPro" id="IPR008271">
    <property type="entry name" value="Ser/Thr_kinase_AS"/>
</dbReference>
<dbReference type="Pfam" id="PF00069">
    <property type="entry name" value="Pkinase"/>
    <property type="match status" value="1"/>
</dbReference>
<dbReference type="FunCoup" id="G8Y068">
    <property type="interactions" value="827"/>
</dbReference>
<dbReference type="InterPro" id="IPR000719">
    <property type="entry name" value="Prot_kinase_dom"/>
</dbReference>
<dbReference type="GO" id="GO:0005524">
    <property type="term" value="F:ATP binding"/>
    <property type="evidence" value="ECO:0007669"/>
    <property type="project" value="UniProtKB-KW"/>
</dbReference>
<dbReference type="SMART" id="SM00220">
    <property type="entry name" value="S_TKc"/>
    <property type="match status" value="1"/>
</dbReference>
<dbReference type="eggNOG" id="KOG0661">
    <property type="taxonomic scope" value="Eukaryota"/>
</dbReference>
<keyword evidence="7" id="KW-1185">Reference proteome</keyword>
<dbReference type="GO" id="GO:0004674">
    <property type="term" value="F:protein serine/threonine kinase activity"/>
    <property type="evidence" value="ECO:0007669"/>
    <property type="project" value="UniProtKB-KW"/>
</dbReference>
<dbReference type="Gene3D" id="3.30.200.20">
    <property type="entry name" value="Phosphorylase Kinase, domain 1"/>
    <property type="match status" value="1"/>
</dbReference>
<keyword evidence="1" id="KW-0723">Serine/threonine-protein kinase</keyword>
<dbReference type="Gene3D" id="1.10.510.10">
    <property type="entry name" value="Transferase(Phosphotransferase) domain 1"/>
    <property type="match status" value="1"/>
</dbReference>
<dbReference type="EMBL" id="FO082046">
    <property type="protein sequence ID" value="CCE87327.1"/>
    <property type="molecule type" value="Genomic_DNA"/>
</dbReference>
<dbReference type="Proteomes" id="UP000005222">
    <property type="component" value="Chromosome N"/>
</dbReference>
<dbReference type="STRING" id="559304.G8Y068"/>
<accession>G8Y068</accession>
<gene>
    <name evidence="6" type="primary">Piso0_005875</name>
    <name evidence="6" type="ORF">GNLVRS01_PISO0N24499g</name>
</gene>
<dbReference type="OrthoDB" id="2158884at2759"/>
<evidence type="ECO:0000259" key="5">
    <source>
        <dbReference type="PROSITE" id="PS50011"/>
    </source>
</evidence>
<keyword evidence="1" id="KW-0418">Kinase</keyword>
<dbReference type="PANTHER" id="PTHR24055">
    <property type="entry name" value="MITOGEN-ACTIVATED PROTEIN KINASE"/>
    <property type="match status" value="1"/>
</dbReference>
<evidence type="ECO:0000256" key="4">
    <source>
        <dbReference type="SAM" id="MobiDB-lite"/>
    </source>
</evidence>
<dbReference type="InParanoid" id="G8Y068"/>
<evidence type="ECO:0000256" key="2">
    <source>
        <dbReference type="ARBA" id="ARBA00022741"/>
    </source>
</evidence>
<dbReference type="SUPFAM" id="SSF56112">
    <property type="entry name" value="Protein kinase-like (PK-like)"/>
    <property type="match status" value="1"/>
</dbReference>
<dbReference type="PROSITE" id="PS00108">
    <property type="entry name" value="PROTEIN_KINASE_ST"/>
    <property type="match status" value="1"/>
</dbReference>
<dbReference type="AlphaFoldDB" id="G8Y068"/>
<keyword evidence="2" id="KW-0547">Nucleotide-binding</keyword>
<evidence type="ECO:0000313" key="7">
    <source>
        <dbReference type="Proteomes" id="UP000005222"/>
    </source>
</evidence>
<keyword evidence="1" id="KW-0808">Transferase</keyword>
<feature type="compositionally biased region" description="Polar residues" evidence="4">
    <location>
        <begin position="596"/>
        <end position="623"/>
    </location>
</feature>
<evidence type="ECO:0000256" key="1">
    <source>
        <dbReference type="ARBA" id="ARBA00022527"/>
    </source>
</evidence>
<evidence type="ECO:0000256" key="3">
    <source>
        <dbReference type="ARBA" id="ARBA00022840"/>
    </source>
</evidence>
<sequence length="661" mass="75296">MENSYLSKEAFGNPKLPKDVSQPPKSITLQSFEDNYQMISSLGNGSFGTVALAKYKKDKHQLLSVESHKLGTLMDPLVDSYPHLSCLVAIKTMKKKLQLLNEATRVKEVKFILTIPSHPGLVQIYDMFIDHTQFHLHIVMESMNQNLYQLMRARKRIRFSPSSLKSILSQLLSAIRHIHKHDYFHRDVKPENILVMPTSQYYGTKENIPPERRGDTYVLKLADYGLARHVRNLRPYTSYVSTRWYRSPEILLRRSWYSKPVDIWAFGTIAVEVANFVPLFPGTGELDQIWRILEVLGSPSAPNCDNVPFSPPLGGYWKEAQLLASRLGFTLPNIDGVQIHNLIPESVSEDLCDVVKACLTWNPDVRADTETLCSMPYFRDTPVAREYEEPERPSARLGAKMQHRSKGSQALVEPLTGKSERSTFNKTFRLPSNSSKSGIMKAQNKILKQVRGSPSSVYNNFGSDEEVSSNIEKNVMRDYAYDALNNSASPQKGSLEYEPDYLQPLNNNENRTPEVIHKKDLNDTPPELAEDYENKSFHFYQMDYGVNDKDTIMAEYESDSAYSKLNAAQYAWGKRAGMDYSNINSRDNESDEETDVSNTATNEEASQKSNNFQQSNARSQSDNSLDRQYFSNNLKIMREPLDDEFGIMADISFGSNHEIKC</sequence>
<feature type="domain" description="Protein kinase" evidence="5">
    <location>
        <begin position="36"/>
        <end position="378"/>
    </location>
</feature>
<proteinExistence type="predicted"/>
<dbReference type="InterPro" id="IPR011009">
    <property type="entry name" value="Kinase-like_dom_sf"/>
</dbReference>
<name>G8Y068_PICSO</name>
<evidence type="ECO:0000313" key="6">
    <source>
        <dbReference type="EMBL" id="CCE87327.1"/>
    </source>
</evidence>
<dbReference type="PROSITE" id="PS50011">
    <property type="entry name" value="PROTEIN_KINASE_DOM"/>
    <property type="match status" value="1"/>
</dbReference>
<organism evidence="6 7">
    <name type="scientific">Pichia sorbitophila (strain ATCC MYA-4447 / BCRC 22081 / CBS 7064 / NBRC 10061 / NRRL Y-12695)</name>
    <name type="common">Hybrid yeast</name>
    <dbReference type="NCBI Taxonomy" id="559304"/>
    <lineage>
        <taxon>Eukaryota</taxon>
        <taxon>Fungi</taxon>
        <taxon>Dikarya</taxon>
        <taxon>Ascomycota</taxon>
        <taxon>Saccharomycotina</taxon>
        <taxon>Pichiomycetes</taxon>
        <taxon>Debaryomycetaceae</taxon>
        <taxon>Millerozyma</taxon>
    </lineage>
</organism>
<feature type="region of interest" description="Disordered" evidence="4">
    <location>
        <begin position="386"/>
        <end position="418"/>
    </location>
</feature>
<keyword evidence="3" id="KW-0067">ATP-binding</keyword>
<feature type="region of interest" description="Disordered" evidence="4">
    <location>
        <begin position="1"/>
        <end position="24"/>
    </location>
</feature>
<dbReference type="HOGENOM" id="CLU_000288_176_2_1"/>
<dbReference type="CDD" id="cd07830">
    <property type="entry name" value="STKc_MAK_like"/>
    <property type="match status" value="1"/>
</dbReference>